<dbReference type="EMBL" id="JBJQND010000007">
    <property type="protein sequence ID" value="KAL3872333.1"/>
    <property type="molecule type" value="Genomic_DNA"/>
</dbReference>
<evidence type="ECO:0000313" key="3">
    <source>
        <dbReference type="Proteomes" id="UP001634394"/>
    </source>
</evidence>
<keyword evidence="3" id="KW-1185">Reference proteome</keyword>
<feature type="region of interest" description="Disordered" evidence="1">
    <location>
        <begin position="86"/>
        <end position="136"/>
    </location>
</feature>
<organism evidence="2 3">
    <name type="scientific">Sinanodonta woodiana</name>
    <name type="common">Chinese pond mussel</name>
    <name type="synonym">Anodonta woodiana</name>
    <dbReference type="NCBI Taxonomy" id="1069815"/>
    <lineage>
        <taxon>Eukaryota</taxon>
        <taxon>Metazoa</taxon>
        <taxon>Spiralia</taxon>
        <taxon>Lophotrochozoa</taxon>
        <taxon>Mollusca</taxon>
        <taxon>Bivalvia</taxon>
        <taxon>Autobranchia</taxon>
        <taxon>Heteroconchia</taxon>
        <taxon>Palaeoheterodonta</taxon>
        <taxon>Unionida</taxon>
        <taxon>Unionoidea</taxon>
        <taxon>Unionidae</taxon>
        <taxon>Unioninae</taxon>
        <taxon>Sinanodonta</taxon>
    </lineage>
</organism>
<protein>
    <submittedName>
        <fullName evidence="2">Uncharacterized protein</fullName>
    </submittedName>
</protein>
<evidence type="ECO:0000313" key="2">
    <source>
        <dbReference type="EMBL" id="KAL3872333.1"/>
    </source>
</evidence>
<sequence length="221" mass="25750">MEQSVVLLLKHFHLISEIKHPDNKIRNQNNGIWQINFFHKLRDSCENNMFGLKSEHIRYIENMTGYLKQPPRQLIGTTSISMDRHYAETPVNETGKKSLAGSKRKREDEKDEGPNTPKRHKAEIIGNATGSKHQRRPGDKLKILMDLMRKYKRNDVHKMLKEALLRDEQEDFDILLDFLAVPSNRIVAQNAAKLLNTSEPRDYAELFMEETTEEELNNIVT</sequence>
<dbReference type="AlphaFoldDB" id="A0ABD3WHV6"/>
<proteinExistence type="predicted"/>
<name>A0ABD3WHV6_SINWO</name>
<dbReference type="Proteomes" id="UP001634394">
    <property type="component" value="Unassembled WGS sequence"/>
</dbReference>
<evidence type="ECO:0000256" key="1">
    <source>
        <dbReference type="SAM" id="MobiDB-lite"/>
    </source>
</evidence>
<comment type="caution">
    <text evidence="2">The sequence shown here is derived from an EMBL/GenBank/DDBJ whole genome shotgun (WGS) entry which is preliminary data.</text>
</comment>
<reference evidence="2 3" key="1">
    <citation type="submission" date="2024-11" db="EMBL/GenBank/DDBJ databases">
        <title>Chromosome-level genome assembly of the freshwater bivalve Anodonta woodiana.</title>
        <authorList>
            <person name="Chen X."/>
        </authorList>
    </citation>
    <scope>NUCLEOTIDE SEQUENCE [LARGE SCALE GENOMIC DNA]</scope>
    <source>
        <strain evidence="2">MN2024</strain>
        <tissue evidence="2">Gills</tissue>
    </source>
</reference>
<gene>
    <name evidence="2" type="ORF">ACJMK2_040264</name>
</gene>
<accession>A0ABD3WHV6</accession>